<organism evidence="1 2">
    <name type="scientific">SAR86 cluster bacterium BACL1 MAG-120920-bin57</name>
    <dbReference type="NCBI Taxonomy" id="1655571"/>
    <lineage>
        <taxon>Bacteria</taxon>
        <taxon>Pseudomonadati</taxon>
        <taxon>Pseudomonadota</taxon>
        <taxon>Gammaproteobacteria</taxon>
        <taxon>SAR86 cluster</taxon>
    </lineage>
</organism>
<name>A0A0R2PZZ3_9GAMM</name>
<evidence type="ECO:0008006" key="3">
    <source>
        <dbReference type="Google" id="ProtNLM"/>
    </source>
</evidence>
<dbReference type="PANTHER" id="PTHR36451:SF1">
    <property type="entry name" value="OMEGA-HYDROXY-BETA-DIHYDROMENAQUINONE-9 SULFOTRANSFERASE STF3"/>
    <property type="match status" value="1"/>
</dbReference>
<evidence type="ECO:0000313" key="1">
    <source>
        <dbReference type="EMBL" id="KRO41114.1"/>
    </source>
</evidence>
<dbReference type="EMBL" id="LIAV01000026">
    <property type="protein sequence ID" value="KRO41114.1"/>
    <property type="molecule type" value="Genomic_DNA"/>
</dbReference>
<accession>A0A0R2PZZ3</accession>
<dbReference type="InterPro" id="IPR027417">
    <property type="entry name" value="P-loop_NTPase"/>
</dbReference>
<dbReference type="PANTHER" id="PTHR36451">
    <property type="entry name" value="PAPS-DEPENDENT SULFOTRANSFERASE STF3"/>
    <property type="match status" value="1"/>
</dbReference>
<dbReference type="SUPFAM" id="SSF52540">
    <property type="entry name" value="P-loop containing nucleoside triphosphate hydrolases"/>
    <property type="match status" value="1"/>
</dbReference>
<comment type="caution">
    <text evidence="1">The sequence shown here is derived from an EMBL/GenBank/DDBJ whole genome shotgun (WGS) entry which is preliminary data.</text>
</comment>
<dbReference type="InterPro" id="IPR052736">
    <property type="entry name" value="Stf3_sulfotransferase"/>
</dbReference>
<gene>
    <name evidence="1" type="ORF">ABR63_00940</name>
</gene>
<protein>
    <recommendedName>
        <fullName evidence="3">Sulfotransferase</fullName>
    </recommendedName>
</protein>
<dbReference type="AlphaFoldDB" id="A0A0R2PZZ3"/>
<proteinExistence type="predicted"/>
<dbReference type="Proteomes" id="UP000050874">
    <property type="component" value="Unassembled WGS sequence"/>
</dbReference>
<reference evidence="2" key="1">
    <citation type="submission" date="2015-10" db="EMBL/GenBank/DDBJ databases">
        <title>Metagenome-Assembled Genomes uncover a global brackish microbiome.</title>
        <authorList>
            <person name="Hugerth L.W."/>
            <person name="Larsson J."/>
            <person name="Alneberg J."/>
            <person name="Lindh M.V."/>
            <person name="Legrand C."/>
            <person name="Pinhassi J."/>
            <person name="Andersson A."/>
        </authorList>
    </citation>
    <scope>NUCLEOTIDE SEQUENCE [LARGE SCALE GENOMIC DNA]</scope>
</reference>
<sequence length="414" mass="48927">MSQKIEIEDLANPILTPFQQEAKDYGETLKLNLTTEAILNAASNNSGLKDFGNEAFIERLEVLMQSIMNDEGLAGIGRFGIFNDQVRYAENRLKFEKFKKDFPQYENEVISQPIIIIGLPRSGTTHLLNLMASDSRLKSLPYWETLRPFPENLINSSHDEDLRQETAFKEYDSFLQTMPLLKSMHDMHPNHIHEEIELQAMDFSTYLPEWLAYVPEWRDYYLAHDQIDHYKYLREILKAMQFIKGPKKWVLKSPQHLEQISPLLRTFPDATFVITYRDPLSVVLSTSTMLSYGDRVRRYKVEPKNNFHYWQNRIKVLLETFAKSYELIPLNQRCDIFFNDLIKSNLKAVKRIYSKNSLEFNQLTNDEMRKYINSHQRGKHGQVTYDLDNFGADKSEFYKNFEFYFKQFNVLKEI</sequence>
<dbReference type="Gene3D" id="3.40.50.300">
    <property type="entry name" value="P-loop containing nucleotide triphosphate hydrolases"/>
    <property type="match status" value="1"/>
</dbReference>
<dbReference type="Pfam" id="PF13469">
    <property type="entry name" value="Sulfotransfer_3"/>
    <property type="match status" value="1"/>
</dbReference>
<evidence type="ECO:0000313" key="2">
    <source>
        <dbReference type="Proteomes" id="UP000050874"/>
    </source>
</evidence>